<comment type="caution">
    <text evidence="2">The sequence shown here is derived from an EMBL/GenBank/DDBJ whole genome shotgun (WGS) entry which is preliminary data.</text>
</comment>
<dbReference type="EMBL" id="MDBS01000026">
    <property type="protein sequence ID" value="PMP29548.1"/>
    <property type="molecule type" value="Genomic_DNA"/>
</dbReference>
<protein>
    <submittedName>
        <fullName evidence="2">DNA repair protein</fullName>
    </submittedName>
</protein>
<reference evidence="2" key="1">
    <citation type="submission" date="2016-07" db="EMBL/GenBank/DDBJ databases">
        <authorList>
            <person name="Kauffman K."/>
            <person name="Arevalo P."/>
            <person name="Polz M.F."/>
        </authorList>
    </citation>
    <scope>NUCLEOTIDE SEQUENCE</scope>
    <source>
        <strain evidence="2">10N.222.46.E12</strain>
    </source>
</reference>
<dbReference type="AlphaFoldDB" id="A0A7Z1S1F2"/>
<dbReference type="Pfam" id="PF05099">
    <property type="entry name" value="TerB"/>
    <property type="match status" value="1"/>
</dbReference>
<dbReference type="Gene3D" id="1.10.3680.10">
    <property type="entry name" value="TerB-like"/>
    <property type="match status" value="1"/>
</dbReference>
<sequence>MFIQHLNDEQQAALYHFSKELIAADGYVDERETLLLDGIIAQCNNSADLEQKFDIKQIPEIFSEKAQKMAFLIELVGVAYADQVIEENEDNLIKNVAEALSVELSLIDELKDWVQRQMTLVFEAEKFLEK</sequence>
<accession>A0A7Z1S1F2</accession>
<dbReference type="InterPro" id="IPR029024">
    <property type="entry name" value="TerB-like"/>
</dbReference>
<organism evidence="2">
    <name type="scientific">Vibrio cyclitrophicus</name>
    <dbReference type="NCBI Taxonomy" id="47951"/>
    <lineage>
        <taxon>Bacteria</taxon>
        <taxon>Pseudomonadati</taxon>
        <taxon>Pseudomonadota</taxon>
        <taxon>Gammaproteobacteria</taxon>
        <taxon>Vibrionales</taxon>
        <taxon>Vibrionaceae</taxon>
        <taxon>Vibrio</taxon>
    </lineage>
</organism>
<dbReference type="SUPFAM" id="SSF158682">
    <property type="entry name" value="TerB-like"/>
    <property type="match status" value="1"/>
</dbReference>
<reference evidence="2" key="2">
    <citation type="journal article" date="2018" name="Nature">
        <title>A major lineage of non-tailed dsDNA viruses as unrecognized killers of marine bacteria.</title>
        <authorList>
            <person name="Kauffman K.M."/>
            <person name="Hussain F.A."/>
            <person name="Yang J."/>
            <person name="Arevalo P."/>
            <person name="Brown J.M."/>
            <person name="Chang W.K."/>
            <person name="VanInsberghe D."/>
            <person name="Elsherbini J."/>
            <person name="Sharma R.S."/>
            <person name="Cutler M.B."/>
            <person name="Kelly L."/>
            <person name="Polz M.F."/>
        </authorList>
    </citation>
    <scope>NUCLEOTIDE SEQUENCE</scope>
    <source>
        <strain evidence="2">10N.222.46.E12</strain>
    </source>
</reference>
<dbReference type="CDD" id="cd07177">
    <property type="entry name" value="terB_like"/>
    <property type="match status" value="1"/>
</dbReference>
<name>A0A7Z1S1F2_9VIBR</name>
<dbReference type="InterPro" id="IPR007791">
    <property type="entry name" value="DjlA_N"/>
</dbReference>
<evidence type="ECO:0000313" key="2">
    <source>
        <dbReference type="EMBL" id="PMP29548.1"/>
    </source>
</evidence>
<feature type="domain" description="Co-chaperone DjlA N-terminal" evidence="1">
    <location>
        <begin position="26"/>
        <end position="103"/>
    </location>
</feature>
<evidence type="ECO:0000259" key="1">
    <source>
        <dbReference type="Pfam" id="PF05099"/>
    </source>
</evidence>
<gene>
    <name evidence="2" type="ORF">BCS90_16970</name>
</gene>
<proteinExistence type="predicted"/>